<feature type="non-terminal residue" evidence="1">
    <location>
        <position position="1"/>
    </location>
</feature>
<protein>
    <submittedName>
        <fullName evidence="1">Uncharacterized protein</fullName>
    </submittedName>
</protein>
<accession>X0UEI2</accession>
<comment type="caution">
    <text evidence="1">The sequence shown here is derived from an EMBL/GenBank/DDBJ whole genome shotgun (WGS) entry which is preliminary data.</text>
</comment>
<reference evidence="1" key="1">
    <citation type="journal article" date="2014" name="Front. Microbiol.">
        <title>High frequency of phylogenetically diverse reductive dehalogenase-homologous genes in deep subseafloor sedimentary metagenomes.</title>
        <authorList>
            <person name="Kawai M."/>
            <person name="Futagami T."/>
            <person name="Toyoda A."/>
            <person name="Takaki Y."/>
            <person name="Nishi S."/>
            <person name="Hori S."/>
            <person name="Arai W."/>
            <person name="Tsubouchi T."/>
            <person name="Morono Y."/>
            <person name="Uchiyama I."/>
            <person name="Ito T."/>
            <person name="Fujiyama A."/>
            <person name="Inagaki F."/>
            <person name="Takami H."/>
        </authorList>
    </citation>
    <scope>NUCLEOTIDE SEQUENCE</scope>
    <source>
        <strain evidence="1">Expedition CK06-06</strain>
    </source>
</reference>
<gene>
    <name evidence="1" type="ORF">S01H1_20134</name>
</gene>
<proteinExistence type="predicted"/>
<dbReference type="EMBL" id="BARS01010969">
    <property type="protein sequence ID" value="GAF98812.1"/>
    <property type="molecule type" value="Genomic_DNA"/>
</dbReference>
<evidence type="ECO:0000313" key="1">
    <source>
        <dbReference type="EMBL" id="GAF98812.1"/>
    </source>
</evidence>
<sequence length="83" mass="9456">SMIETEVVFTLSYGVHGGLVDESDLSLEEVQIPTAKVNGEECWIIPCRMLDNIAQEETNAREQMKADYMCEPEDTHHERVDND</sequence>
<organism evidence="1">
    <name type="scientific">marine sediment metagenome</name>
    <dbReference type="NCBI Taxonomy" id="412755"/>
    <lineage>
        <taxon>unclassified sequences</taxon>
        <taxon>metagenomes</taxon>
        <taxon>ecological metagenomes</taxon>
    </lineage>
</organism>
<dbReference type="AlphaFoldDB" id="X0UEI2"/>
<name>X0UEI2_9ZZZZ</name>